<dbReference type="PANTHER" id="PTHR13284">
    <property type="entry name" value="GH01354P"/>
    <property type="match status" value="1"/>
</dbReference>
<dbReference type="InterPro" id="IPR004038">
    <property type="entry name" value="Ribosomal_eL8/eL30/eS12/Gad45"/>
</dbReference>
<organism evidence="3">
    <name type="scientific">Cacopsylla melanoneura</name>
    <dbReference type="NCBI Taxonomy" id="428564"/>
    <lineage>
        <taxon>Eukaryota</taxon>
        <taxon>Metazoa</taxon>
        <taxon>Ecdysozoa</taxon>
        <taxon>Arthropoda</taxon>
        <taxon>Hexapoda</taxon>
        <taxon>Insecta</taxon>
        <taxon>Pterygota</taxon>
        <taxon>Neoptera</taxon>
        <taxon>Paraneoptera</taxon>
        <taxon>Hemiptera</taxon>
        <taxon>Sternorrhyncha</taxon>
        <taxon>Psylloidea</taxon>
        <taxon>Psyllidae</taxon>
        <taxon>Psyllinae</taxon>
        <taxon>Cacopsylla</taxon>
    </lineage>
</organism>
<evidence type="ECO:0000259" key="2">
    <source>
        <dbReference type="Pfam" id="PF01248"/>
    </source>
</evidence>
<dbReference type="Pfam" id="PF01248">
    <property type="entry name" value="Ribosomal_L7Ae"/>
    <property type="match status" value="1"/>
</dbReference>
<dbReference type="GO" id="GO:0003730">
    <property type="term" value="F:mRNA 3'-UTR binding"/>
    <property type="evidence" value="ECO:0007669"/>
    <property type="project" value="TreeGrafter"/>
</dbReference>
<dbReference type="PANTHER" id="PTHR13284:SF4">
    <property type="entry name" value="C2H2-TYPE DOMAIN-CONTAINING PROTEIN"/>
    <property type="match status" value="1"/>
</dbReference>
<dbReference type="GO" id="GO:1990904">
    <property type="term" value="C:ribonucleoprotein complex"/>
    <property type="evidence" value="ECO:0007669"/>
    <property type="project" value="TreeGrafter"/>
</dbReference>
<dbReference type="GO" id="GO:0005739">
    <property type="term" value="C:mitochondrion"/>
    <property type="evidence" value="ECO:0007669"/>
    <property type="project" value="TreeGrafter"/>
</dbReference>
<dbReference type="AlphaFoldDB" id="A0A8D8W9K7"/>
<reference evidence="3" key="1">
    <citation type="submission" date="2021-05" db="EMBL/GenBank/DDBJ databases">
        <authorList>
            <person name="Alioto T."/>
            <person name="Alioto T."/>
            <person name="Gomez Garrido J."/>
        </authorList>
    </citation>
    <scope>NUCLEOTIDE SEQUENCE</scope>
</reference>
<protein>
    <submittedName>
        <fullName evidence="3">Selenocysteine insertion sequence-binding protein 2-like</fullName>
    </submittedName>
</protein>
<dbReference type="Gene3D" id="3.30.1330.30">
    <property type="match status" value="1"/>
</dbReference>
<dbReference type="GO" id="GO:0043021">
    <property type="term" value="F:ribonucleoprotein complex binding"/>
    <property type="evidence" value="ECO:0007669"/>
    <property type="project" value="TreeGrafter"/>
</dbReference>
<sequence>MIETKPETSGIKPWQSNMIETKMDELRKHKRRPYCCNLLQFTKIKQMKNQPKSIRKQKTTTLTSQTQGNALDSNKPVKMNKGKHYVMKDKVIRKNKKRTTKAKKIICNYRKLKNETNFMRKPNFNIFLTREFLDSLSCQIERDFKFQNQHEKQILLFTEFTNKKNKNKVWDCMREYVRSNAVRLKDKKVNDRKDTGNQILDINEEPECNEIVESENTKAANKQINNSIVINNESSLNNQITSSRDKQINETNHNNQITNSIDKQSNENSLSNQITNNTIDKQINENSHNNQITNSIDKSMKSMQINETSHSNQITNTKKLKRLEKKRQKRQSGKLDETIVANKARGENKARGARGVVGEDNIKLDLNKIVDAVVRKGNVDELCVVKQQIHSRNFRPYCNQLPMPRLRKVSTDLIKQIVLFQERLFKSDPLKGRTKRRYLVGVKEVLKSLPIRNKVKILFIAPDLECVPLPGGIDDDIQSLLTMATIQGVPYLFSLSRRLLGSLTHKPATSCLAVLDYSGTEEMVDEIFSLIAQARTMYDDRVLSLSNSLSSNKTTR</sequence>
<dbReference type="GO" id="GO:0035368">
    <property type="term" value="F:selenocysteine insertion sequence binding"/>
    <property type="evidence" value="ECO:0007669"/>
    <property type="project" value="InterPro"/>
</dbReference>
<dbReference type="SUPFAM" id="SSF55315">
    <property type="entry name" value="L30e-like"/>
    <property type="match status" value="1"/>
</dbReference>
<evidence type="ECO:0000313" key="3">
    <source>
        <dbReference type="EMBL" id="CAG6649985.1"/>
    </source>
</evidence>
<feature type="region of interest" description="Disordered" evidence="1">
    <location>
        <begin position="48"/>
        <end position="77"/>
    </location>
</feature>
<dbReference type="EMBL" id="HBUF01160497">
    <property type="protein sequence ID" value="CAG6649985.1"/>
    <property type="molecule type" value="Transcribed_RNA"/>
</dbReference>
<evidence type="ECO:0000256" key="1">
    <source>
        <dbReference type="SAM" id="MobiDB-lite"/>
    </source>
</evidence>
<dbReference type="InterPro" id="IPR029064">
    <property type="entry name" value="Ribosomal_eL30-like_sf"/>
</dbReference>
<accession>A0A8D8W9K7</accession>
<proteinExistence type="predicted"/>
<name>A0A8D8W9K7_9HEMI</name>
<feature type="domain" description="Ribosomal protein eL8/eL30/eS12/Gadd45" evidence="2">
    <location>
        <begin position="433"/>
        <end position="522"/>
    </location>
</feature>
<dbReference type="InterPro" id="IPR040051">
    <property type="entry name" value="SECISBP2"/>
</dbReference>